<feature type="region of interest" description="Disordered" evidence="1">
    <location>
        <begin position="1"/>
        <end position="40"/>
    </location>
</feature>
<sequence>MADAGQYSNYPLPTSPTISPTKLTHSNDYKQVSPKKAARHPIVAPKTSIETTNRFQNLMDTTDNDNSNTPQIKISIPDINLKLSADYNLTIQEISRNFPETICKYNRGFIRISPHSHDDREKINEFLDKSEKEYVLSEAPENRPIKIVIKNLPPDHSKDLIVRDLEDNKFKVIRINQLRNFRLKTFFLIFLAEPTKTP</sequence>
<accession>A0A4Y2M0Z5</accession>
<protein>
    <recommendedName>
        <fullName evidence="4">Pre-C2HC domain-containing protein</fullName>
    </recommendedName>
</protein>
<feature type="compositionally biased region" description="Polar residues" evidence="1">
    <location>
        <begin position="1"/>
        <end position="30"/>
    </location>
</feature>
<evidence type="ECO:0000256" key="1">
    <source>
        <dbReference type="SAM" id="MobiDB-lite"/>
    </source>
</evidence>
<keyword evidence="3" id="KW-1185">Reference proteome</keyword>
<evidence type="ECO:0008006" key="4">
    <source>
        <dbReference type="Google" id="ProtNLM"/>
    </source>
</evidence>
<organism evidence="2 3">
    <name type="scientific">Araneus ventricosus</name>
    <name type="common">Orbweaver spider</name>
    <name type="synonym">Epeira ventricosa</name>
    <dbReference type="NCBI Taxonomy" id="182803"/>
    <lineage>
        <taxon>Eukaryota</taxon>
        <taxon>Metazoa</taxon>
        <taxon>Ecdysozoa</taxon>
        <taxon>Arthropoda</taxon>
        <taxon>Chelicerata</taxon>
        <taxon>Arachnida</taxon>
        <taxon>Araneae</taxon>
        <taxon>Araneomorphae</taxon>
        <taxon>Entelegynae</taxon>
        <taxon>Araneoidea</taxon>
        <taxon>Araneidae</taxon>
        <taxon>Araneus</taxon>
    </lineage>
</organism>
<dbReference type="OrthoDB" id="7487068at2759"/>
<proteinExistence type="predicted"/>
<name>A0A4Y2M0Z5_ARAVE</name>
<dbReference type="Proteomes" id="UP000499080">
    <property type="component" value="Unassembled WGS sequence"/>
</dbReference>
<dbReference type="EMBL" id="BGPR01201876">
    <property type="protein sequence ID" value="GBN20090.1"/>
    <property type="molecule type" value="Genomic_DNA"/>
</dbReference>
<feature type="non-terminal residue" evidence="2">
    <location>
        <position position="198"/>
    </location>
</feature>
<reference evidence="2 3" key="1">
    <citation type="journal article" date="2019" name="Sci. Rep.">
        <title>Orb-weaving spider Araneus ventricosus genome elucidates the spidroin gene catalogue.</title>
        <authorList>
            <person name="Kono N."/>
            <person name="Nakamura H."/>
            <person name="Ohtoshi R."/>
            <person name="Moran D.A.P."/>
            <person name="Shinohara A."/>
            <person name="Yoshida Y."/>
            <person name="Fujiwara M."/>
            <person name="Mori M."/>
            <person name="Tomita M."/>
            <person name="Arakawa K."/>
        </authorList>
    </citation>
    <scope>NUCLEOTIDE SEQUENCE [LARGE SCALE GENOMIC DNA]</scope>
</reference>
<gene>
    <name evidence="2" type="ORF">AVEN_112102_1</name>
</gene>
<dbReference type="AlphaFoldDB" id="A0A4Y2M0Z5"/>
<evidence type="ECO:0000313" key="3">
    <source>
        <dbReference type="Proteomes" id="UP000499080"/>
    </source>
</evidence>
<comment type="caution">
    <text evidence="2">The sequence shown here is derived from an EMBL/GenBank/DDBJ whole genome shotgun (WGS) entry which is preliminary data.</text>
</comment>
<evidence type="ECO:0000313" key="2">
    <source>
        <dbReference type="EMBL" id="GBN20090.1"/>
    </source>
</evidence>